<dbReference type="RefSeq" id="WP_116688599.1">
    <property type="nucleotide sequence ID" value="NZ_CAWNYD010000010.1"/>
</dbReference>
<evidence type="ECO:0000313" key="2">
    <source>
        <dbReference type="EMBL" id="PVZ65463.1"/>
    </source>
</evidence>
<accession>A0A2V1GPY3</accession>
<dbReference type="SUPFAM" id="SSF53474">
    <property type="entry name" value="alpha/beta-Hydrolases"/>
    <property type="match status" value="1"/>
</dbReference>
<feature type="domain" description="Serine aminopeptidase S33" evidence="1">
    <location>
        <begin position="31"/>
        <end position="267"/>
    </location>
</feature>
<name>A0A2V1GPY3_9GAMM</name>
<evidence type="ECO:0000313" key="3">
    <source>
        <dbReference type="Proteomes" id="UP000244906"/>
    </source>
</evidence>
<dbReference type="Pfam" id="PF12146">
    <property type="entry name" value="Hydrolase_4"/>
    <property type="match status" value="1"/>
</dbReference>
<sequence length="312" mass="35433">MNAVHQKSVSIAFSDQQTLHMRHIYVDDNNHKKPVVFMLHGAVENGKIFYTKSNKGLGPWLARQGFQVYIADLRGRGDSLPAINSKSSYGQTEAIIEDIPAFLAEIEQRHPGLPQYWIGHSWGGVLLNCFLARNPDHISKIKACAYFGVKRSIFNWHPKRYIVANLMWNRVLPKMARKHGYLPARKLKVGSDDETLKSLQQSVQWVKQNPWVDSDDGFDYAAALINTALPPTLHIAGTKDVAIARPRDIRRFIKESGKGKTELKLYGKKFGHGQDYDHINMLTHPAAQNDQFADLLRWFKQFGESSSLKKAI</sequence>
<gene>
    <name evidence="2" type="ORF">DC094_18460</name>
</gene>
<comment type="caution">
    <text evidence="2">The sequence shown here is derived from an EMBL/GenBank/DDBJ whole genome shotgun (WGS) entry which is preliminary data.</text>
</comment>
<dbReference type="Proteomes" id="UP000244906">
    <property type="component" value="Unassembled WGS sequence"/>
</dbReference>
<evidence type="ECO:0000259" key="1">
    <source>
        <dbReference type="Pfam" id="PF12146"/>
    </source>
</evidence>
<dbReference type="EMBL" id="QDDL01000010">
    <property type="protein sequence ID" value="PVZ65463.1"/>
    <property type="molecule type" value="Genomic_DNA"/>
</dbReference>
<dbReference type="InterPro" id="IPR029058">
    <property type="entry name" value="AB_hydrolase_fold"/>
</dbReference>
<reference evidence="2 3" key="1">
    <citation type="submission" date="2018-04" db="EMBL/GenBank/DDBJ databases">
        <title>Thalassorhabdus spongiae gen. nov., sp. nov., isolated from a marine sponge in South-West Iceland.</title>
        <authorList>
            <person name="Knobloch S."/>
            <person name="Daussin A."/>
            <person name="Johannsson R."/>
            <person name="Marteinsson V.T."/>
        </authorList>
    </citation>
    <scope>NUCLEOTIDE SEQUENCE [LARGE SCALE GENOMIC DNA]</scope>
    <source>
        <strain evidence="2 3">Hp12</strain>
    </source>
</reference>
<dbReference type="PANTHER" id="PTHR11005">
    <property type="entry name" value="LYSOSOMAL ACID LIPASE-RELATED"/>
    <property type="match status" value="1"/>
</dbReference>
<proteinExistence type="predicted"/>
<dbReference type="Gene3D" id="3.40.50.1820">
    <property type="entry name" value="alpha/beta hydrolase"/>
    <property type="match status" value="1"/>
</dbReference>
<protein>
    <submittedName>
        <fullName evidence="2">Esterase</fullName>
    </submittedName>
</protein>
<dbReference type="OrthoDB" id="7055710at2"/>
<dbReference type="AlphaFoldDB" id="A0A2V1GPY3"/>
<dbReference type="InterPro" id="IPR022742">
    <property type="entry name" value="Hydrolase_4"/>
</dbReference>
<organism evidence="2 3">
    <name type="scientific">Pelagibaculum spongiae</name>
    <dbReference type="NCBI Taxonomy" id="2080658"/>
    <lineage>
        <taxon>Bacteria</taxon>
        <taxon>Pseudomonadati</taxon>
        <taxon>Pseudomonadota</taxon>
        <taxon>Gammaproteobacteria</taxon>
        <taxon>Oceanospirillales</taxon>
        <taxon>Pelagibaculum</taxon>
    </lineage>
</organism>
<keyword evidence="3" id="KW-1185">Reference proteome</keyword>